<sequence length="70" mass="8587">MNYQSQEIKFNFQSYQRKNTFPIKLPTENIIRAYCKKEIKYEIRKEIRSLFKFMNGDNTMTLTTSFIMKF</sequence>
<comment type="caution">
    <text evidence="1">The sequence shown here is derived from an EMBL/GenBank/DDBJ whole genome shotgun (WGS) entry which is preliminary data.</text>
</comment>
<gene>
    <name evidence="1" type="ORF">BpHYR1_013705</name>
</gene>
<accession>A0A3M7RMG2</accession>
<organism evidence="1 2">
    <name type="scientific">Brachionus plicatilis</name>
    <name type="common">Marine rotifer</name>
    <name type="synonym">Brachionus muelleri</name>
    <dbReference type="NCBI Taxonomy" id="10195"/>
    <lineage>
        <taxon>Eukaryota</taxon>
        <taxon>Metazoa</taxon>
        <taxon>Spiralia</taxon>
        <taxon>Gnathifera</taxon>
        <taxon>Rotifera</taxon>
        <taxon>Eurotatoria</taxon>
        <taxon>Monogononta</taxon>
        <taxon>Pseudotrocha</taxon>
        <taxon>Ploima</taxon>
        <taxon>Brachionidae</taxon>
        <taxon>Brachionus</taxon>
    </lineage>
</organism>
<protein>
    <submittedName>
        <fullName evidence="1">Uncharacterized protein</fullName>
    </submittedName>
</protein>
<keyword evidence="2" id="KW-1185">Reference proteome</keyword>
<evidence type="ECO:0000313" key="2">
    <source>
        <dbReference type="Proteomes" id="UP000276133"/>
    </source>
</evidence>
<proteinExistence type="predicted"/>
<name>A0A3M7RMG2_BRAPC</name>
<dbReference type="EMBL" id="REGN01003057">
    <property type="protein sequence ID" value="RNA24721.1"/>
    <property type="molecule type" value="Genomic_DNA"/>
</dbReference>
<dbReference type="AlphaFoldDB" id="A0A3M7RMG2"/>
<dbReference type="Proteomes" id="UP000276133">
    <property type="component" value="Unassembled WGS sequence"/>
</dbReference>
<reference evidence="1 2" key="1">
    <citation type="journal article" date="2018" name="Sci. Rep.">
        <title>Genomic signatures of local adaptation to the degree of environmental predictability in rotifers.</title>
        <authorList>
            <person name="Franch-Gras L."/>
            <person name="Hahn C."/>
            <person name="Garcia-Roger E.M."/>
            <person name="Carmona M.J."/>
            <person name="Serra M."/>
            <person name="Gomez A."/>
        </authorList>
    </citation>
    <scope>NUCLEOTIDE SEQUENCE [LARGE SCALE GENOMIC DNA]</scope>
    <source>
        <strain evidence="1">HYR1</strain>
    </source>
</reference>
<evidence type="ECO:0000313" key="1">
    <source>
        <dbReference type="EMBL" id="RNA24721.1"/>
    </source>
</evidence>